<organism evidence="2 3">
    <name type="scientific">Sistotremastrum niveocremeum HHB9708</name>
    <dbReference type="NCBI Taxonomy" id="1314777"/>
    <lineage>
        <taxon>Eukaryota</taxon>
        <taxon>Fungi</taxon>
        <taxon>Dikarya</taxon>
        <taxon>Basidiomycota</taxon>
        <taxon>Agaricomycotina</taxon>
        <taxon>Agaricomycetes</taxon>
        <taxon>Sistotremastrales</taxon>
        <taxon>Sistotremastraceae</taxon>
        <taxon>Sertulicium</taxon>
        <taxon>Sertulicium niveocremeum</taxon>
    </lineage>
</organism>
<dbReference type="Proteomes" id="UP000076722">
    <property type="component" value="Unassembled WGS sequence"/>
</dbReference>
<evidence type="ECO:0000256" key="1">
    <source>
        <dbReference type="SAM" id="MobiDB-lite"/>
    </source>
</evidence>
<feature type="region of interest" description="Disordered" evidence="1">
    <location>
        <begin position="488"/>
        <end position="519"/>
    </location>
</feature>
<accession>A0A164S5D9</accession>
<gene>
    <name evidence="2" type="ORF">SISNIDRAFT_468086</name>
</gene>
<sequence>MSPEHLALSHQRHAGDAAAKNNAATRLSELSKAGVEAPEDLGVDLRPLVSKSADLTPPPSSSTAPVLPPEEDSEANPSPKIIQAESWEYALKHPSYQWYFVDKSNGENKVKGAGAILRLLGKIDKKDPPAANIKLSYGDSFGWYRSDKREAIAKHYQLNQDQQAKMNEEWAIHTSKEKSQVVPSSTLLDLEVWHGREPLQDECTVDLRVSGMTELKNQYIRVKMNAKQEHGLSPLSLVIALFLSSSEHAKECFPHQRDGKMESTVASPKASSELEFSLVVPSLLVHPSCAGLDSYLKSFQLPFKSNRAFWDLRSSAMIEKRVLTEERQSVSVITSKCSIRPLPFSLQRYPQVGGPGAQGDEASGIRIELSLIRERESNRLPLLRSRPLSVPPYIFVHFRTSSDAAFIDTASAISNRQAVSSKRCSNRFCNRSAKRPLVMLWPEKTFNNVTLVNDEWYQATLRRSAFDILNDGQRVLLKDYSLQHHRSITGDTNDARSSKTGKNGVKNVTAGKTFPPDHPGPTMELLQKLSLKLPAPALMAMLNRTTMAEVFSLPDVAQLLKNTVAEHFKCEVRAYVHSFLDANTCFSTMENYGIIVGGPAVTAIVAGRDAQEEEGHWLVLVTRRDPHGSLRAWFVSQGYQVATEHTNLPAAPNYTPLHAQQALLSTVRFFRERNGDVQVIEVFQTRSYAADFVRCLTNPRHRGFVYPNGIVIHQPETILIPAADQEGDLLDDRRPFGGDPLYTGMGQYLKQFLRSCDNPYMSEYKSWCRDCRCEACESGWRTAGEVLLARQSEVQKEVRWF</sequence>
<reference evidence="2 3" key="1">
    <citation type="journal article" date="2016" name="Mol. Biol. Evol.">
        <title>Comparative Genomics of Early-Diverging Mushroom-Forming Fungi Provides Insights into the Origins of Lignocellulose Decay Capabilities.</title>
        <authorList>
            <person name="Nagy L.G."/>
            <person name="Riley R."/>
            <person name="Tritt A."/>
            <person name="Adam C."/>
            <person name="Daum C."/>
            <person name="Floudas D."/>
            <person name="Sun H."/>
            <person name="Yadav J.S."/>
            <person name="Pangilinan J."/>
            <person name="Larsson K.H."/>
            <person name="Matsuura K."/>
            <person name="Barry K."/>
            <person name="Labutti K."/>
            <person name="Kuo R."/>
            <person name="Ohm R.A."/>
            <person name="Bhattacharya S.S."/>
            <person name="Shirouzu T."/>
            <person name="Yoshinaga Y."/>
            <person name="Martin F.M."/>
            <person name="Grigoriev I.V."/>
            <person name="Hibbett D.S."/>
        </authorList>
    </citation>
    <scope>NUCLEOTIDE SEQUENCE [LARGE SCALE GENOMIC DNA]</scope>
    <source>
        <strain evidence="2 3">HHB9708</strain>
    </source>
</reference>
<proteinExistence type="predicted"/>
<evidence type="ECO:0000313" key="3">
    <source>
        <dbReference type="Proteomes" id="UP000076722"/>
    </source>
</evidence>
<feature type="region of interest" description="Disordered" evidence="1">
    <location>
        <begin position="1"/>
        <end position="77"/>
    </location>
</feature>
<keyword evidence="3" id="KW-1185">Reference proteome</keyword>
<evidence type="ECO:0000313" key="2">
    <source>
        <dbReference type="EMBL" id="KZS91173.1"/>
    </source>
</evidence>
<name>A0A164S5D9_9AGAM</name>
<dbReference type="AlphaFoldDB" id="A0A164S5D9"/>
<protein>
    <submittedName>
        <fullName evidence="2">Uncharacterized protein</fullName>
    </submittedName>
</protein>
<dbReference type="EMBL" id="KV419417">
    <property type="protein sequence ID" value="KZS91173.1"/>
    <property type="molecule type" value="Genomic_DNA"/>
</dbReference>